<feature type="transmembrane region" description="Helical" evidence="8">
    <location>
        <begin position="73"/>
        <end position="96"/>
    </location>
</feature>
<keyword evidence="3 7" id="KW-1003">Cell membrane</keyword>
<dbReference type="OrthoDB" id="9805788at2"/>
<proteinExistence type="inferred from homology"/>
<keyword evidence="5 8" id="KW-1133">Transmembrane helix</keyword>
<dbReference type="AlphaFoldDB" id="A0A5C6RVM7"/>
<evidence type="ECO:0000256" key="6">
    <source>
        <dbReference type="ARBA" id="ARBA00023136"/>
    </source>
</evidence>
<feature type="transmembrane region" description="Helical" evidence="8">
    <location>
        <begin position="146"/>
        <end position="166"/>
    </location>
</feature>
<dbReference type="GO" id="GO:0016746">
    <property type="term" value="F:acyltransferase activity"/>
    <property type="evidence" value="ECO:0007669"/>
    <property type="project" value="UniProtKB-KW"/>
</dbReference>
<dbReference type="PIRSF" id="PIRSF016636">
    <property type="entry name" value="AlgI_DltB"/>
    <property type="match status" value="1"/>
</dbReference>
<evidence type="ECO:0000313" key="10">
    <source>
        <dbReference type="Proteomes" id="UP000321721"/>
    </source>
</evidence>
<feature type="transmembrane region" description="Helical" evidence="8">
    <location>
        <begin position="116"/>
        <end position="134"/>
    </location>
</feature>
<name>A0A5C6RVM7_9FLAO</name>
<evidence type="ECO:0000256" key="3">
    <source>
        <dbReference type="ARBA" id="ARBA00022475"/>
    </source>
</evidence>
<evidence type="ECO:0000313" key="9">
    <source>
        <dbReference type="EMBL" id="TXB65402.1"/>
    </source>
</evidence>
<sequence length="471" mass="54920">MVFTAPSFLFFFLPITLILNFLFQKFKIRNTILLILSLFFYIFGEGELVLLMIGSIALNFYLGKWIEKKHSKLSISVGVAINLILLIVNKYTGFIIDNLNVFFEIFDFPLISNIEIKLPVGISFYTFQSISYLIDVYRKNNKAQKSFVDLALYVSLFPQLIAGPIVRYKDVAYQLQKRILHIKKFNVGVERFIIGLAKKVIISNSLALVADYIMDADMNKLDASTAWLGIILYSLQIYFDFSGYSDMAIGLGKMLGFDFLENFNFPYASKSIREFWRRWHISLSNWFRDYLYISLGGNRNGNFKTYLNLFIVFFLTGLWHGASWNFVLWGMIHGVFIVIERLGFDKIIDRLKILRNIYTLFVVMIAWIFFRIETFSDAINYISIMFSGTTNPNHYTFNMFLSTEIIFVLIVGIILSFNGLTLFYNKFLITDNQLLNFTYKSIKTISLLFIFVYCIMNVASGSYNPFIYFRF</sequence>
<dbReference type="InterPro" id="IPR051085">
    <property type="entry name" value="MB_O-acyltransferase"/>
</dbReference>
<evidence type="ECO:0000256" key="2">
    <source>
        <dbReference type="ARBA" id="ARBA00010323"/>
    </source>
</evidence>
<dbReference type="InterPro" id="IPR024194">
    <property type="entry name" value="Ac/AlaTfrase_AlgI/DltB"/>
</dbReference>
<feature type="transmembrane region" description="Helical" evidence="8">
    <location>
        <begin position="445"/>
        <end position="463"/>
    </location>
</feature>
<dbReference type="Pfam" id="PF03062">
    <property type="entry name" value="MBOAT"/>
    <property type="match status" value="1"/>
</dbReference>
<dbReference type="RefSeq" id="WP_147100402.1">
    <property type="nucleotide sequence ID" value="NZ_VOOS01000003.1"/>
</dbReference>
<feature type="transmembrane region" description="Helical" evidence="8">
    <location>
        <begin position="356"/>
        <end position="372"/>
    </location>
</feature>
<feature type="transmembrane region" description="Helical" evidence="8">
    <location>
        <begin position="32"/>
        <end position="61"/>
    </location>
</feature>
<keyword evidence="4 8" id="KW-0812">Transmembrane</keyword>
<evidence type="ECO:0000256" key="8">
    <source>
        <dbReference type="SAM" id="Phobius"/>
    </source>
</evidence>
<dbReference type="Proteomes" id="UP000321721">
    <property type="component" value="Unassembled WGS sequence"/>
</dbReference>
<feature type="transmembrane region" description="Helical" evidence="8">
    <location>
        <begin position="405"/>
        <end position="424"/>
    </location>
</feature>
<accession>A0A5C6RVM7</accession>
<feature type="transmembrane region" description="Helical" evidence="8">
    <location>
        <begin position="224"/>
        <end position="244"/>
    </location>
</feature>
<dbReference type="GO" id="GO:0042121">
    <property type="term" value="P:alginic acid biosynthetic process"/>
    <property type="evidence" value="ECO:0007669"/>
    <property type="project" value="InterPro"/>
</dbReference>
<dbReference type="PIRSF" id="PIRSF500217">
    <property type="entry name" value="AlgI"/>
    <property type="match status" value="1"/>
</dbReference>
<keyword evidence="7" id="KW-0012">Acyltransferase</keyword>
<comment type="subcellular location">
    <subcellularLocation>
        <location evidence="1">Cell membrane</location>
        <topology evidence="1">Multi-pass membrane protein</topology>
    </subcellularLocation>
</comment>
<dbReference type="PANTHER" id="PTHR13285">
    <property type="entry name" value="ACYLTRANSFERASE"/>
    <property type="match status" value="1"/>
</dbReference>
<keyword evidence="10" id="KW-1185">Reference proteome</keyword>
<evidence type="ECO:0000256" key="7">
    <source>
        <dbReference type="PIRNR" id="PIRNR016636"/>
    </source>
</evidence>
<evidence type="ECO:0000256" key="1">
    <source>
        <dbReference type="ARBA" id="ARBA00004651"/>
    </source>
</evidence>
<keyword evidence="7" id="KW-0808">Transferase</keyword>
<protein>
    <submittedName>
        <fullName evidence="9">MBOAT family protein</fullName>
    </submittedName>
</protein>
<dbReference type="EMBL" id="VOOS01000003">
    <property type="protein sequence ID" value="TXB65402.1"/>
    <property type="molecule type" value="Genomic_DNA"/>
</dbReference>
<organism evidence="9 10">
    <name type="scientific">Vicingus serpentipes</name>
    <dbReference type="NCBI Taxonomy" id="1926625"/>
    <lineage>
        <taxon>Bacteria</taxon>
        <taxon>Pseudomonadati</taxon>
        <taxon>Bacteroidota</taxon>
        <taxon>Flavobacteriia</taxon>
        <taxon>Flavobacteriales</taxon>
        <taxon>Vicingaceae</taxon>
        <taxon>Vicingus</taxon>
    </lineage>
</organism>
<feature type="transmembrane region" description="Helical" evidence="8">
    <location>
        <begin position="7"/>
        <end position="26"/>
    </location>
</feature>
<gene>
    <name evidence="9" type="ORF">FRY74_08240</name>
</gene>
<reference evidence="9 10" key="1">
    <citation type="submission" date="2019-08" db="EMBL/GenBank/DDBJ databases">
        <title>Genome of Vicingus serpentipes NCIMB 15042.</title>
        <authorList>
            <person name="Bowman J.P."/>
        </authorList>
    </citation>
    <scope>NUCLEOTIDE SEQUENCE [LARGE SCALE GENOMIC DNA]</scope>
    <source>
        <strain evidence="9 10">NCIMB 15042</strain>
    </source>
</reference>
<evidence type="ECO:0000256" key="5">
    <source>
        <dbReference type="ARBA" id="ARBA00022989"/>
    </source>
</evidence>
<dbReference type="PANTHER" id="PTHR13285:SF18">
    <property type="entry name" value="PROTEIN-CYSTEINE N-PALMITOYLTRANSFERASE RASP"/>
    <property type="match status" value="1"/>
</dbReference>
<comment type="similarity">
    <text evidence="2 7">Belongs to the membrane-bound acyltransferase family.</text>
</comment>
<evidence type="ECO:0000256" key="4">
    <source>
        <dbReference type="ARBA" id="ARBA00022692"/>
    </source>
</evidence>
<comment type="caution">
    <text evidence="9">The sequence shown here is derived from an EMBL/GenBank/DDBJ whole genome shotgun (WGS) entry which is preliminary data.</text>
</comment>
<keyword evidence="6 7" id="KW-0472">Membrane</keyword>
<dbReference type="GO" id="GO:0005886">
    <property type="term" value="C:plasma membrane"/>
    <property type="evidence" value="ECO:0007669"/>
    <property type="project" value="UniProtKB-SubCell"/>
</dbReference>
<dbReference type="InterPro" id="IPR004299">
    <property type="entry name" value="MBOAT_fam"/>
</dbReference>
<dbReference type="InterPro" id="IPR028362">
    <property type="entry name" value="AlgI"/>
</dbReference>